<name>A0ABP4UX84_9MICO</name>
<feature type="region of interest" description="Disordered" evidence="1">
    <location>
        <begin position="1"/>
        <end position="20"/>
    </location>
</feature>
<organism evidence="4 5">
    <name type="scientific">Isoptericola hypogeus</name>
    <dbReference type="NCBI Taxonomy" id="300179"/>
    <lineage>
        <taxon>Bacteria</taxon>
        <taxon>Bacillati</taxon>
        <taxon>Actinomycetota</taxon>
        <taxon>Actinomycetes</taxon>
        <taxon>Micrococcales</taxon>
        <taxon>Promicromonosporaceae</taxon>
        <taxon>Isoptericola</taxon>
    </lineage>
</organism>
<keyword evidence="2" id="KW-0472">Membrane</keyword>
<feature type="transmembrane region" description="Helical" evidence="2">
    <location>
        <begin position="29"/>
        <end position="48"/>
    </location>
</feature>
<gene>
    <name evidence="4" type="ORF">GCM10009809_05160</name>
</gene>
<dbReference type="RefSeq" id="WP_344245381.1">
    <property type="nucleotide sequence ID" value="NZ_BAAAPM010000003.1"/>
</dbReference>
<keyword evidence="2" id="KW-1133">Transmembrane helix</keyword>
<sequence length="140" mass="14291">MTSGRSGEARPGRPGVGADPERGSAVAEFVMVAALVLALFLAVVQVALAMHVRALAIDAAAEGARIAARADRDLSSGAVRTQELLASSLGQRYADDVSVRQATVDGLDVVEVTVRVPLPVVGLIGPSGVLTLQGHALEEA</sequence>
<comment type="caution">
    <text evidence="4">The sequence shown here is derived from an EMBL/GenBank/DDBJ whole genome shotgun (WGS) entry which is preliminary data.</text>
</comment>
<evidence type="ECO:0000313" key="4">
    <source>
        <dbReference type="EMBL" id="GAA1711888.1"/>
    </source>
</evidence>
<keyword evidence="5" id="KW-1185">Reference proteome</keyword>
<dbReference type="Pfam" id="PF07811">
    <property type="entry name" value="TadE"/>
    <property type="match status" value="1"/>
</dbReference>
<dbReference type="InterPro" id="IPR012495">
    <property type="entry name" value="TadE-like_dom"/>
</dbReference>
<protein>
    <recommendedName>
        <fullName evidence="3">TadE-like domain-containing protein</fullName>
    </recommendedName>
</protein>
<proteinExistence type="predicted"/>
<keyword evidence="2" id="KW-0812">Transmembrane</keyword>
<accession>A0ABP4UX84</accession>
<feature type="domain" description="TadE-like" evidence="3">
    <location>
        <begin position="23"/>
        <end position="65"/>
    </location>
</feature>
<evidence type="ECO:0000256" key="2">
    <source>
        <dbReference type="SAM" id="Phobius"/>
    </source>
</evidence>
<dbReference type="EMBL" id="BAAAPM010000003">
    <property type="protein sequence ID" value="GAA1711888.1"/>
    <property type="molecule type" value="Genomic_DNA"/>
</dbReference>
<evidence type="ECO:0000313" key="5">
    <source>
        <dbReference type="Proteomes" id="UP001501138"/>
    </source>
</evidence>
<evidence type="ECO:0000256" key="1">
    <source>
        <dbReference type="SAM" id="MobiDB-lite"/>
    </source>
</evidence>
<evidence type="ECO:0000259" key="3">
    <source>
        <dbReference type="Pfam" id="PF07811"/>
    </source>
</evidence>
<dbReference type="Proteomes" id="UP001501138">
    <property type="component" value="Unassembled WGS sequence"/>
</dbReference>
<reference evidence="5" key="1">
    <citation type="journal article" date="2019" name="Int. J. Syst. Evol. Microbiol.">
        <title>The Global Catalogue of Microorganisms (GCM) 10K type strain sequencing project: providing services to taxonomists for standard genome sequencing and annotation.</title>
        <authorList>
            <consortium name="The Broad Institute Genomics Platform"/>
            <consortium name="The Broad Institute Genome Sequencing Center for Infectious Disease"/>
            <person name="Wu L."/>
            <person name="Ma J."/>
        </authorList>
    </citation>
    <scope>NUCLEOTIDE SEQUENCE [LARGE SCALE GENOMIC DNA]</scope>
    <source>
        <strain evidence="5">JCM 15589</strain>
    </source>
</reference>